<evidence type="ECO:0000256" key="15">
    <source>
        <dbReference type="ARBA" id="ARBA00039316"/>
    </source>
</evidence>
<evidence type="ECO:0000256" key="5">
    <source>
        <dbReference type="ARBA" id="ARBA00022741"/>
    </source>
</evidence>
<dbReference type="InterPro" id="IPR004602">
    <property type="entry name" value="UvrA"/>
</dbReference>
<evidence type="ECO:0000313" key="20">
    <source>
        <dbReference type="Proteomes" id="UP001194469"/>
    </source>
</evidence>
<dbReference type="Gene3D" id="3.40.50.300">
    <property type="entry name" value="P-loop containing nucleotide triphosphate hydrolases"/>
    <property type="match status" value="3"/>
</dbReference>
<dbReference type="Gene3D" id="1.20.1580.10">
    <property type="entry name" value="ABC transporter ATPase like domain"/>
    <property type="match status" value="4"/>
</dbReference>
<protein>
    <recommendedName>
        <fullName evidence="15">UvrABC system protein A</fullName>
    </recommendedName>
    <alternativeName>
        <fullName evidence="16">Excinuclease ABC subunit A</fullName>
    </alternativeName>
</protein>
<evidence type="ECO:0000256" key="6">
    <source>
        <dbReference type="ARBA" id="ARBA00022763"/>
    </source>
</evidence>
<dbReference type="InterPro" id="IPR041552">
    <property type="entry name" value="UvrA_DNA-bd"/>
</dbReference>
<feature type="domain" description="ABC transporter" evidence="18">
    <location>
        <begin position="656"/>
        <end position="986"/>
    </location>
</feature>
<keyword evidence="5" id="KW-0547">Nucleotide-binding</keyword>
<evidence type="ECO:0000256" key="16">
    <source>
        <dbReference type="ARBA" id="ARBA00042156"/>
    </source>
</evidence>
<accession>A0ABS0J5V1</accession>
<keyword evidence="11" id="KW-0267">Excision nuclease</keyword>
<dbReference type="InterPro" id="IPR041102">
    <property type="entry name" value="UvrA_inter"/>
</dbReference>
<evidence type="ECO:0000256" key="13">
    <source>
        <dbReference type="ARBA" id="ARBA00023204"/>
    </source>
</evidence>
<organism evidence="19 20">
    <name type="scientific">Nitratidesulfovibrio oxamicus</name>
    <dbReference type="NCBI Taxonomy" id="32016"/>
    <lineage>
        <taxon>Bacteria</taxon>
        <taxon>Pseudomonadati</taxon>
        <taxon>Thermodesulfobacteriota</taxon>
        <taxon>Desulfovibrionia</taxon>
        <taxon>Desulfovibrionales</taxon>
        <taxon>Desulfovibrionaceae</taxon>
        <taxon>Nitratidesulfovibrio</taxon>
    </lineage>
</organism>
<comment type="similarity">
    <text evidence="14">Belongs to the ABC transporter superfamily. UvrA family.</text>
</comment>
<keyword evidence="10" id="KW-0067">ATP-binding</keyword>
<dbReference type="Gene3D" id="3.30.190.20">
    <property type="match status" value="1"/>
</dbReference>
<evidence type="ECO:0000256" key="14">
    <source>
        <dbReference type="ARBA" id="ARBA00038000"/>
    </source>
</evidence>
<evidence type="ECO:0000256" key="4">
    <source>
        <dbReference type="ARBA" id="ARBA00022737"/>
    </source>
</evidence>
<evidence type="ECO:0000256" key="12">
    <source>
        <dbReference type="ARBA" id="ARBA00023125"/>
    </source>
</evidence>
<keyword evidence="4" id="KW-0677">Repeat</keyword>
<feature type="region of interest" description="Disordered" evidence="17">
    <location>
        <begin position="389"/>
        <end position="409"/>
    </location>
</feature>
<dbReference type="RefSeq" id="WP_196609838.1">
    <property type="nucleotide sequence ID" value="NZ_VRYY01000365.1"/>
</dbReference>
<comment type="subcellular location">
    <subcellularLocation>
        <location evidence="1">Cytoplasm</location>
    </subcellularLocation>
</comment>
<keyword evidence="12" id="KW-0238">DNA-binding</keyword>
<evidence type="ECO:0000256" key="3">
    <source>
        <dbReference type="ARBA" id="ARBA00022723"/>
    </source>
</evidence>
<evidence type="ECO:0000256" key="2">
    <source>
        <dbReference type="ARBA" id="ARBA00022490"/>
    </source>
</evidence>
<dbReference type="PROSITE" id="PS50893">
    <property type="entry name" value="ABC_TRANSPORTER_2"/>
    <property type="match status" value="1"/>
</dbReference>
<evidence type="ECO:0000256" key="7">
    <source>
        <dbReference type="ARBA" id="ARBA00022769"/>
    </source>
</evidence>
<keyword evidence="7" id="KW-0228">DNA excision</keyword>
<dbReference type="InterPro" id="IPR003439">
    <property type="entry name" value="ABC_transporter-like_ATP-bd"/>
</dbReference>
<keyword evidence="8" id="KW-0863">Zinc-finger</keyword>
<feature type="compositionally biased region" description="Gly residues" evidence="17">
    <location>
        <begin position="389"/>
        <end position="404"/>
    </location>
</feature>
<evidence type="ECO:0000256" key="17">
    <source>
        <dbReference type="SAM" id="MobiDB-lite"/>
    </source>
</evidence>
<dbReference type="Pfam" id="PF17755">
    <property type="entry name" value="UvrA_DNA-bind"/>
    <property type="match status" value="1"/>
</dbReference>
<keyword evidence="9" id="KW-0862">Zinc</keyword>
<gene>
    <name evidence="19" type="primary">uvrA</name>
    <name evidence="19" type="ORF">FVW20_12250</name>
</gene>
<dbReference type="EMBL" id="VRYY01000365">
    <property type="protein sequence ID" value="MBG3877761.1"/>
    <property type="molecule type" value="Genomic_DNA"/>
</dbReference>
<evidence type="ECO:0000256" key="8">
    <source>
        <dbReference type="ARBA" id="ARBA00022771"/>
    </source>
</evidence>
<name>A0ABS0J5V1_9BACT</name>
<dbReference type="PANTHER" id="PTHR43152:SF3">
    <property type="entry name" value="UVRABC SYSTEM PROTEIN A"/>
    <property type="match status" value="1"/>
</dbReference>
<dbReference type="Gene3D" id="1.10.8.280">
    <property type="entry name" value="ABC transporter ATPase domain-like"/>
    <property type="match status" value="2"/>
</dbReference>
<evidence type="ECO:0000256" key="10">
    <source>
        <dbReference type="ARBA" id="ARBA00022840"/>
    </source>
</evidence>
<evidence type="ECO:0000256" key="9">
    <source>
        <dbReference type="ARBA" id="ARBA00022833"/>
    </source>
</evidence>
<keyword evidence="20" id="KW-1185">Reference proteome</keyword>
<feature type="compositionally biased region" description="Acidic residues" evidence="17">
    <location>
        <begin position="1026"/>
        <end position="1035"/>
    </location>
</feature>
<proteinExistence type="inferred from homology"/>
<evidence type="ECO:0000256" key="11">
    <source>
        <dbReference type="ARBA" id="ARBA00022881"/>
    </source>
</evidence>
<dbReference type="Pfam" id="PF17760">
    <property type="entry name" value="UvrA_inter"/>
    <property type="match status" value="1"/>
</dbReference>
<keyword evidence="2" id="KW-0963">Cytoplasm</keyword>
<keyword evidence="6" id="KW-0227">DNA damage</keyword>
<dbReference type="SUPFAM" id="SSF52540">
    <property type="entry name" value="P-loop containing nucleoside triphosphate hydrolases"/>
    <property type="match status" value="2"/>
</dbReference>
<comment type="caution">
    <text evidence="19">The sequence shown here is derived from an EMBL/GenBank/DDBJ whole genome shotgun (WGS) entry which is preliminary data.</text>
</comment>
<evidence type="ECO:0000313" key="19">
    <source>
        <dbReference type="EMBL" id="MBG3877761.1"/>
    </source>
</evidence>
<feature type="region of interest" description="Disordered" evidence="17">
    <location>
        <begin position="1020"/>
        <end position="1098"/>
    </location>
</feature>
<dbReference type="NCBIfam" id="TIGR00630">
    <property type="entry name" value="uvra"/>
    <property type="match status" value="1"/>
</dbReference>
<reference evidence="19 20" key="1">
    <citation type="submission" date="2019-08" db="EMBL/GenBank/DDBJ databases">
        <authorList>
            <person name="Luo N."/>
        </authorList>
    </citation>
    <scope>NUCLEOTIDE SEQUENCE [LARGE SCALE GENOMIC DNA]</scope>
    <source>
        <strain evidence="19 20">NCIMB 9442</strain>
    </source>
</reference>
<keyword evidence="3" id="KW-0479">Metal-binding</keyword>
<evidence type="ECO:0000259" key="18">
    <source>
        <dbReference type="PROSITE" id="PS50893"/>
    </source>
</evidence>
<dbReference type="Proteomes" id="UP001194469">
    <property type="component" value="Unassembled WGS sequence"/>
</dbReference>
<dbReference type="InterPro" id="IPR017871">
    <property type="entry name" value="ABC_transporter-like_CS"/>
</dbReference>
<sequence length="1098" mass="118215">MSKPCIHIEGARQHNLKNVTLDIPRDELVVVCGPSGSGKSTLAFDIVYAEGQRRYVESLSAYARQFLPQMDKPEVEKIEGLSPAISLEQQTATRNPRSTVGTVTEVYDFLRVFWARLGRMYCPQCGLPIEARAADEIIADILALGEGTRCIVLAPLVEHQKGTHLDRFKKLKAEGFVRVRVNGTIMGIDEVPALDKNRKHTIDLVVDRLVIKDGIRGRLADSVELALRYGDGRLVVHLPAEGDGKGGVDAGRDIVHSTESVCPACRISLPAPSPQLFSFNSPQGACPRCLGLGSVEYFEPALVAPNRGLSLNTGALLPWKNTKLFERHKDALTALGKRWGFTLSTPLAAYSADALDALFHGETEDGRPAGRGAGSNLRRNWLGGSVVVGGNGQNGSTGENGGNGGHDHGPALPVAPAAANGTVTDDRWPGVVSILEQGMQYGDAWRELLSRYRQSMACPVCSGARLRPESLAVRVDSLNIHEFCSMSVARALDWLRERRFEGRHALVAEPLMKELHHRLEFMVNVGLDYIALGRNMATLSGGEAQRIRLASQLGSGLVGVTYVLDEPSIGLHPRDNERLIKTLRSLQRRGNTVLVVEHDEATIREADTVIELGPGSGALGGEVVFNGPVDKLLSASQSLTAQYLRGDMAIARPRARRAPRGWMTLHGVTTNNLQGIDCRVPLGVLTCVTGVSGSGKSSLVMDTLYKHLALAQGIRVDQPGSIEGIEGAETIERIVSIDQTPIGRTPRSNPATYTKIFDEIRGIFAMTPDARKRGYKPGRFSFNVRGGRCEACGGDGQIRVEMHFLPDVYVTCDVCKGRRYNHETLEVRYKGLNIAEVLDLTVRQARQFFENYPVLERRLGVLEDVGLEYLRLGQPATTLSGGEAQRIKISRELGKRSLPGTMYILDEPTTGLHMHEVGKLITVLNQLVDRGATVTVIEHNTDVILASDHVVDLGPGGGENGGRIVSAGTPEEIMDDPHSVTGTFLVQEHATRHPGVPMPRVPVAAAPAPIQIPGIDTAAVGGADIDASDPEDADDTNGANGTAGSARPGRKPRAAMADKGGPSDKSGKPGKAGDAVSNTAAPATTDAPRKRGRPRKNP</sequence>
<dbReference type="PANTHER" id="PTHR43152">
    <property type="entry name" value="UVRABC SYSTEM PROTEIN A"/>
    <property type="match status" value="1"/>
</dbReference>
<keyword evidence="13" id="KW-0234">DNA repair</keyword>
<evidence type="ECO:0000256" key="1">
    <source>
        <dbReference type="ARBA" id="ARBA00004496"/>
    </source>
</evidence>
<dbReference type="PROSITE" id="PS00211">
    <property type="entry name" value="ABC_TRANSPORTER_1"/>
    <property type="match status" value="2"/>
</dbReference>
<dbReference type="InterPro" id="IPR027417">
    <property type="entry name" value="P-loop_NTPase"/>
</dbReference>